<reference evidence="2 3" key="1">
    <citation type="journal article" date="2011" name="PLoS Pathog.">
        <title>Endophytic Life Strategies Decoded by Genome and Transcriptome Analyses of the Mutualistic Root Symbiont Piriformospora indica.</title>
        <authorList>
            <person name="Zuccaro A."/>
            <person name="Lahrmann U."/>
            <person name="Guldener U."/>
            <person name="Langen G."/>
            <person name="Pfiffi S."/>
            <person name="Biedenkopf D."/>
            <person name="Wong P."/>
            <person name="Samans B."/>
            <person name="Grimm C."/>
            <person name="Basiewicz M."/>
            <person name="Murat C."/>
            <person name="Martin F."/>
            <person name="Kogel K.H."/>
        </authorList>
    </citation>
    <scope>NUCLEOTIDE SEQUENCE [LARGE SCALE GENOMIC DNA]</scope>
    <source>
        <strain evidence="2 3">DSM 11827</strain>
    </source>
</reference>
<dbReference type="EMBL" id="CAFZ01000167">
    <property type="protein sequence ID" value="CCA72494.1"/>
    <property type="molecule type" value="Genomic_DNA"/>
</dbReference>
<proteinExistence type="predicted"/>
<dbReference type="InParanoid" id="G4TME7"/>
<feature type="region of interest" description="Disordered" evidence="1">
    <location>
        <begin position="153"/>
        <end position="177"/>
    </location>
</feature>
<evidence type="ECO:0000256" key="1">
    <source>
        <dbReference type="SAM" id="MobiDB-lite"/>
    </source>
</evidence>
<feature type="compositionally biased region" description="Low complexity" evidence="1">
    <location>
        <begin position="154"/>
        <end position="168"/>
    </location>
</feature>
<name>G4TME7_SERID</name>
<evidence type="ECO:0000313" key="2">
    <source>
        <dbReference type="EMBL" id="CCA72494.1"/>
    </source>
</evidence>
<dbReference type="OrthoDB" id="5599785at2759"/>
<gene>
    <name evidence="2" type="ORF">PIIN_06429</name>
</gene>
<dbReference type="HOGENOM" id="CLU_1215181_0_0_1"/>
<sequence length="228" mass="26345">MSYYSGSAYHQPGVIPVGGVPMGGVVPVAPPGSAYGTPYAGTMPMGSSLMLDTYGSQYGSPRFDGYAPSLARSHSLRSGSVFEDDYYGRDRYYDRDYEYDRGRRYHDDDYIYARSSSRSSRRDYDYPEYEYDRDYYDDRYGSRYYDDRYRSSRRYPSSSRYYSSSSRSSGRRREDMSIITKRNGEVKVLRNGEERIGDRLRRMVGMDPKGVNIVRLKPGESLAANIRR</sequence>
<accession>G4TME7</accession>
<comment type="caution">
    <text evidence="2">The sequence shown here is derived from an EMBL/GenBank/DDBJ whole genome shotgun (WGS) entry which is preliminary data.</text>
</comment>
<keyword evidence="3" id="KW-1185">Reference proteome</keyword>
<dbReference type="AlphaFoldDB" id="G4TME7"/>
<organism evidence="2 3">
    <name type="scientific">Serendipita indica (strain DSM 11827)</name>
    <name type="common">Root endophyte fungus</name>
    <name type="synonym">Piriformospora indica</name>
    <dbReference type="NCBI Taxonomy" id="1109443"/>
    <lineage>
        <taxon>Eukaryota</taxon>
        <taxon>Fungi</taxon>
        <taxon>Dikarya</taxon>
        <taxon>Basidiomycota</taxon>
        <taxon>Agaricomycotina</taxon>
        <taxon>Agaricomycetes</taxon>
        <taxon>Sebacinales</taxon>
        <taxon>Serendipitaceae</taxon>
        <taxon>Serendipita</taxon>
    </lineage>
</organism>
<protein>
    <submittedName>
        <fullName evidence="2">Uncharacterized protein</fullName>
    </submittedName>
</protein>
<evidence type="ECO:0000313" key="3">
    <source>
        <dbReference type="Proteomes" id="UP000007148"/>
    </source>
</evidence>
<dbReference type="Proteomes" id="UP000007148">
    <property type="component" value="Unassembled WGS sequence"/>
</dbReference>